<comment type="similarity">
    <text evidence="6">Belongs to the ferredoxin--NADP reductase type 2 family.</text>
</comment>
<dbReference type="EMBL" id="BAAADS010000015">
    <property type="protein sequence ID" value="GAA0603750.1"/>
    <property type="molecule type" value="Genomic_DNA"/>
</dbReference>
<evidence type="ECO:0000259" key="7">
    <source>
        <dbReference type="Pfam" id="PF07992"/>
    </source>
</evidence>
<feature type="binding site" evidence="6">
    <location>
        <position position="327"/>
    </location>
    <ligand>
        <name>FAD</name>
        <dbReference type="ChEBI" id="CHEBI:57692"/>
    </ligand>
</feature>
<evidence type="ECO:0000256" key="6">
    <source>
        <dbReference type="HAMAP-Rule" id="MF_01685"/>
    </source>
</evidence>
<organism evidence="8 9">
    <name type="scientific">Virgibacillus siamensis</name>
    <dbReference type="NCBI Taxonomy" id="480071"/>
    <lineage>
        <taxon>Bacteria</taxon>
        <taxon>Bacillati</taxon>
        <taxon>Bacillota</taxon>
        <taxon>Bacilli</taxon>
        <taxon>Bacillales</taxon>
        <taxon>Bacillaceae</taxon>
        <taxon>Virgibacillus</taxon>
    </lineage>
</organism>
<comment type="subunit">
    <text evidence="1 6">Homodimer.</text>
</comment>
<feature type="binding site" evidence="6">
    <location>
        <position position="37"/>
    </location>
    <ligand>
        <name>FAD</name>
        <dbReference type="ChEBI" id="CHEBI:57692"/>
    </ligand>
</feature>
<evidence type="ECO:0000256" key="4">
    <source>
        <dbReference type="ARBA" id="ARBA00022857"/>
    </source>
</evidence>
<keyword evidence="9" id="KW-1185">Reference proteome</keyword>
<dbReference type="RefSeq" id="WP_343812810.1">
    <property type="nucleotide sequence ID" value="NZ_BAAADS010000015.1"/>
</dbReference>
<name>A0ABN1G460_9BACI</name>
<dbReference type="Gene3D" id="3.50.50.60">
    <property type="entry name" value="FAD/NAD(P)-binding domain"/>
    <property type="match status" value="2"/>
</dbReference>
<feature type="binding site" evidence="6">
    <location>
        <position position="50"/>
    </location>
    <ligand>
        <name>FAD</name>
        <dbReference type="ChEBI" id="CHEBI:57692"/>
    </ligand>
</feature>
<dbReference type="PRINTS" id="PR00469">
    <property type="entry name" value="PNDRDTASEII"/>
</dbReference>
<dbReference type="Pfam" id="PF07992">
    <property type="entry name" value="Pyr_redox_2"/>
    <property type="match status" value="1"/>
</dbReference>
<dbReference type="PANTHER" id="PTHR48105">
    <property type="entry name" value="THIOREDOXIN REDUCTASE 1-RELATED-RELATED"/>
    <property type="match status" value="1"/>
</dbReference>
<evidence type="ECO:0000313" key="9">
    <source>
        <dbReference type="Proteomes" id="UP001500866"/>
    </source>
</evidence>
<dbReference type="SUPFAM" id="SSF51905">
    <property type="entry name" value="FAD/NAD(P)-binding domain"/>
    <property type="match status" value="1"/>
</dbReference>
<protein>
    <recommendedName>
        <fullName evidence="6">Ferredoxin--NADP reductase</fullName>
        <shortName evidence="6">FNR</shortName>
        <shortName evidence="6">Fd-NADP(+) reductase</shortName>
        <ecNumber evidence="6">1.18.1.2</ecNumber>
    </recommendedName>
</protein>
<dbReference type="HAMAP" id="MF_01685">
    <property type="entry name" value="FENR2"/>
    <property type="match status" value="1"/>
</dbReference>
<dbReference type="InterPro" id="IPR022890">
    <property type="entry name" value="Fd--NADP_Rdtase_type_2"/>
</dbReference>
<dbReference type="EC" id="1.18.1.2" evidence="6"/>
<reference evidence="8 9" key="1">
    <citation type="journal article" date="2019" name="Int. J. Syst. Evol. Microbiol.">
        <title>The Global Catalogue of Microorganisms (GCM) 10K type strain sequencing project: providing services to taxonomists for standard genome sequencing and annotation.</title>
        <authorList>
            <consortium name="The Broad Institute Genomics Platform"/>
            <consortium name="The Broad Institute Genome Sequencing Center for Infectious Disease"/>
            <person name="Wu L."/>
            <person name="Ma J."/>
        </authorList>
    </citation>
    <scope>NUCLEOTIDE SEQUENCE [LARGE SCALE GENOMIC DNA]</scope>
    <source>
        <strain evidence="8 9">JCM 15395</strain>
    </source>
</reference>
<dbReference type="InterPro" id="IPR050097">
    <property type="entry name" value="Ferredoxin-NADP_redctase_2"/>
</dbReference>
<evidence type="ECO:0000256" key="1">
    <source>
        <dbReference type="ARBA" id="ARBA00011738"/>
    </source>
</evidence>
<keyword evidence="3 6" id="KW-0274">FAD</keyword>
<sequence>MNGELELFDVTIIGGGSAGLFAAYYTGMREMKTKIIENQSELGGTVSVFYPEKYIYDVGGIAKISGNKLIEQLKEQALMFDPTIIFNQKVERLEQLNDGTYILTTNTGEKHHTKTVIIAVGPGAFSINRLKLNNQFIDPGKHIHYESVDPKNFAGKNVLIYGGINTAVSMANSLSNSAENVYLMHKHDKFKALESDLEQLKHADVEMLTPYTMTGLDGNRDSLVGVHARNIKTKKDLNIPVDDLIICQGYSFDVSPVTDWGFTLENRRIPVNENMETHMKGVFVAGDIAGYPQKWRLLASAFNEAVTAANHAKYHVDPAAAKQVYSTILFDE</sequence>
<feature type="binding site" evidence="6">
    <location>
        <position position="287"/>
    </location>
    <ligand>
        <name>FAD</name>
        <dbReference type="ChEBI" id="CHEBI:57692"/>
    </ligand>
</feature>
<keyword evidence="2 6" id="KW-0285">Flavoprotein</keyword>
<dbReference type="Proteomes" id="UP001500866">
    <property type="component" value="Unassembled WGS sequence"/>
</dbReference>
<comment type="catalytic activity">
    <reaction evidence="6">
        <text>2 reduced [2Fe-2S]-[ferredoxin] + NADP(+) + H(+) = 2 oxidized [2Fe-2S]-[ferredoxin] + NADPH</text>
        <dbReference type="Rhea" id="RHEA:20125"/>
        <dbReference type="Rhea" id="RHEA-COMP:10000"/>
        <dbReference type="Rhea" id="RHEA-COMP:10001"/>
        <dbReference type="ChEBI" id="CHEBI:15378"/>
        <dbReference type="ChEBI" id="CHEBI:33737"/>
        <dbReference type="ChEBI" id="CHEBI:33738"/>
        <dbReference type="ChEBI" id="CHEBI:57783"/>
        <dbReference type="ChEBI" id="CHEBI:58349"/>
        <dbReference type="EC" id="1.18.1.2"/>
    </reaction>
</comment>
<feature type="binding site" evidence="6">
    <location>
        <position position="90"/>
    </location>
    <ligand>
        <name>FAD</name>
        <dbReference type="ChEBI" id="CHEBI:57692"/>
    </ligand>
</feature>
<feature type="binding site" evidence="6">
    <location>
        <position position="125"/>
    </location>
    <ligand>
        <name>FAD</name>
        <dbReference type="ChEBI" id="CHEBI:57692"/>
    </ligand>
</feature>
<evidence type="ECO:0000256" key="2">
    <source>
        <dbReference type="ARBA" id="ARBA00022630"/>
    </source>
</evidence>
<proteinExistence type="inferred from homology"/>
<comment type="caution">
    <text evidence="8">The sequence shown here is derived from an EMBL/GenBank/DDBJ whole genome shotgun (WGS) entry which is preliminary data.</text>
</comment>
<comment type="caution">
    <text evidence="6">Lacks conserved residue(s) required for the propagation of feature annotation.</text>
</comment>
<dbReference type="PRINTS" id="PR00368">
    <property type="entry name" value="FADPNR"/>
</dbReference>
<comment type="cofactor">
    <cofactor evidence="6">
        <name>FAD</name>
        <dbReference type="ChEBI" id="CHEBI:57692"/>
    </cofactor>
    <text evidence="6">Binds 1 FAD per subunit.</text>
</comment>
<evidence type="ECO:0000256" key="3">
    <source>
        <dbReference type="ARBA" id="ARBA00022827"/>
    </source>
</evidence>
<dbReference type="InterPro" id="IPR036188">
    <property type="entry name" value="FAD/NAD-bd_sf"/>
</dbReference>
<evidence type="ECO:0000256" key="5">
    <source>
        <dbReference type="ARBA" id="ARBA00023002"/>
    </source>
</evidence>
<gene>
    <name evidence="8" type="primary">ffoR</name>
    <name evidence="8" type="ORF">GCM10009001_21020</name>
</gene>
<feature type="domain" description="FAD/NAD(P)-binding" evidence="7">
    <location>
        <begin position="8"/>
        <end position="295"/>
    </location>
</feature>
<evidence type="ECO:0000313" key="8">
    <source>
        <dbReference type="EMBL" id="GAA0603750.1"/>
    </source>
</evidence>
<dbReference type="InterPro" id="IPR023753">
    <property type="entry name" value="FAD/NAD-binding_dom"/>
</dbReference>
<accession>A0ABN1G460</accession>
<keyword evidence="5 6" id="KW-0560">Oxidoreductase</keyword>
<keyword evidence="4 6" id="KW-0521">NADP</keyword>